<dbReference type="InterPro" id="IPR053905">
    <property type="entry name" value="EF-G-like_DII"/>
</dbReference>
<proteinExistence type="inferred from homology"/>
<comment type="caution">
    <text evidence="14">The sequence shown here is derived from an EMBL/GenBank/DDBJ whole genome shotgun (WGS) entry which is preliminary data.</text>
</comment>
<dbReference type="PANTHER" id="PTHR43381:SF20">
    <property type="entry name" value="TRANSLATION INITIATION FACTOR IF-2, MITOCHONDRIAL"/>
    <property type="match status" value="1"/>
</dbReference>
<feature type="compositionally biased region" description="Basic and acidic residues" evidence="12">
    <location>
        <begin position="219"/>
        <end position="231"/>
    </location>
</feature>
<dbReference type="PROSITE" id="PS51722">
    <property type="entry name" value="G_TR_2"/>
    <property type="match status" value="1"/>
</dbReference>
<dbReference type="CDD" id="cd03702">
    <property type="entry name" value="IF2_mtIF2_II"/>
    <property type="match status" value="1"/>
</dbReference>
<feature type="compositionally biased region" description="Basic residues" evidence="12">
    <location>
        <begin position="257"/>
        <end position="267"/>
    </location>
</feature>
<keyword evidence="11" id="KW-0175">Coiled coil</keyword>
<evidence type="ECO:0000256" key="4">
    <source>
        <dbReference type="ARBA" id="ARBA00022741"/>
    </source>
</evidence>
<evidence type="ECO:0000256" key="2">
    <source>
        <dbReference type="ARBA" id="ARBA00007733"/>
    </source>
</evidence>
<dbReference type="InterPro" id="IPR044145">
    <property type="entry name" value="IF2_II"/>
</dbReference>
<dbReference type="SUPFAM" id="SSF52540">
    <property type="entry name" value="P-loop containing nucleoside triphosphate hydrolases"/>
    <property type="match status" value="1"/>
</dbReference>
<feature type="compositionally biased region" description="Low complexity" evidence="12">
    <location>
        <begin position="16"/>
        <end position="36"/>
    </location>
</feature>
<dbReference type="CDD" id="cd01887">
    <property type="entry name" value="IF2_eIF5B"/>
    <property type="match status" value="1"/>
</dbReference>
<evidence type="ECO:0000256" key="11">
    <source>
        <dbReference type="SAM" id="Coils"/>
    </source>
</evidence>
<keyword evidence="5" id="KW-0648">Protein biosynthesis</keyword>
<dbReference type="HAMAP" id="MF_00100_B">
    <property type="entry name" value="IF_2_B"/>
    <property type="match status" value="1"/>
</dbReference>
<dbReference type="InterPro" id="IPR009000">
    <property type="entry name" value="Transl_B-barrel_sf"/>
</dbReference>
<dbReference type="InterPro" id="IPR036925">
    <property type="entry name" value="TIF_IF2_dom3_sf"/>
</dbReference>
<evidence type="ECO:0000256" key="7">
    <source>
        <dbReference type="ARBA" id="ARBA00023128"/>
    </source>
</evidence>
<dbReference type="InterPro" id="IPR027417">
    <property type="entry name" value="P-loop_NTPase"/>
</dbReference>
<dbReference type="NCBIfam" id="TIGR00231">
    <property type="entry name" value="small_GTP"/>
    <property type="match status" value="1"/>
</dbReference>
<dbReference type="Pfam" id="PF04760">
    <property type="entry name" value="IF2_N"/>
    <property type="match status" value="1"/>
</dbReference>
<feature type="coiled-coil region" evidence="11">
    <location>
        <begin position="642"/>
        <end position="669"/>
    </location>
</feature>
<evidence type="ECO:0000313" key="14">
    <source>
        <dbReference type="EMBL" id="KAL0638111.1"/>
    </source>
</evidence>
<dbReference type="InterPro" id="IPR015760">
    <property type="entry name" value="TIF_IF2"/>
</dbReference>
<feature type="compositionally biased region" description="Gly residues" evidence="12">
    <location>
        <begin position="143"/>
        <end position="157"/>
    </location>
</feature>
<evidence type="ECO:0000259" key="13">
    <source>
        <dbReference type="PROSITE" id="PS51722"/>
    </source>
</evidence>
<keyword evidence="15" id="KW-1185">Reference proteome</keyword>
<comment type="subcellular location">
    <subcellularLocation>
        <location evidence="1">Mitochondrion</location>
    </subcellularLocation>
</comment>
<name>A0ABR3GR82_9PEZI</name>
<feature type="domain" description="Tr-type G" evidence="13">
    <location>
        <begin position="359"/>
        <end position="527"/>
    </location>
</feature>
<sequence length="898" mass="98440">MGSSSIDSAILSSFAPTRSSGASWPRGPSASASAPPRIDRASNYRYAGAAGSGSQVDNKPTYISGERYRSPYQPQTGYKGHSSNLDEARGYKDSQTSTYIPGTGYTGPVPVKSGYQSREATPAWRPHGPKTWQDTSGQDRRGGGYGYGAQGGHGRGGYESTQDRRDPTRQYDHGSRDGLGSSSQQSGANDGYQPQESSLAPPTEENKLGLRPTEYVNNEYERRRAGKVRDKTRAGRGFDEFESAILGDETSQQDKKAARRAMRAKKRENREETPKMIPLFLPEYISVPNLAKALKIRLDDFLRQMKQMGFTDMSHDHILNAETAGLIAMEYNYEPIADMSAERDLLPRPSPEDRSILPPRPPVVTIMGHVDHGKTSLLDWLRKASVAATEHGGITQHIGAFSVNMPSGKNITFLDTPGHAAFLSMRERGANVTDIVILVVAADDSVKPQTIEAIKHAKAANVPIIVAATKIDKEEADVERVKQDLSRHGVDVEDYGGDTQVVCVSARTGQGMEDLEEATVTLSEVLDMRAEDDGPCEGWILEASKKDIGRVATILVRRGTLRTGDAIVAGQTWCKVRQITNEHGVKVESAGPGVPVEVAGWKDQPEAGQLAIQAESEEKAKDVIDFRREKAERLRQAADIEAINEKRKLHREKEEMEVAIREEAKEKKEDPDVAVAAWEKTTRQEVAAQPKNQEVLFIVKGDVAGSVEAVVESISGLGNDEVQAKVVRSDFGGVSEFDVDYAAAVEGYVLCFNIAVDPEIVVYAREKAVTILSHNIIYHLVDDVKRQLSDRLSPTVIYTVTGEAEIIQVFNINTKAKLYKPVAGCTVKTGVIAKNSKVRVVRDGKNIFEGQFSSLKNVKKDMSEIKRGECGIGFEGWGEFEVGDSVQCYEVKLEPRTL</sequence>
<organism evidence="14 15">
    <name type="scientific">Discina gigas</name>
    <dbReference type="NCBI Taxonomy" id="1032678"/>
    <lineage>
        <taxon>Eukaryota</taxon>
        <taxon>Fungi</taxon>
        <taxon>Dikarya</taxon>
        <taxon>Ascomycota</taxon>
        <taxon>Pezizomycotina</taxon>
        <taxon>Pezizomycetes</taxon>
        <taxon>Pezizales</taxon>
        <taxon>Discinaceae</taxon>
        <taxon>Discina</taxon>
    </lineage>
</organism>
<evidence type="ECO:0000256" key="6">
    <source>
        <dbReference type="ARBA" id="ARBA00022946"/>
    </source>
</evidence>
<dbReference type="Gene3D" id="2.40.30.10">
    <property type="entry name" value="Translation factors"/>
    <property type="match status" value="2"/>
</dbReference>
<dbReference type="Pfam" id="PF00009">
    <property type="entry name" value="GTP_EFTU"/>
    <property type="match status" value="1"/>
</dbReference>
<evidence type="ECO:0000256" key="3">
    <source>
        <dbReference type="ARBA" id="ARBA00022540"/>
    </source>
</evidence>
<feature type="region of interest" description="Disordered" evidence="12">
    <location>
        <begin position="16"/>
        <end position="231"/>
    </location>
</feature>
<comment type="similarity">
    <text evidence="2">Belongs to the TRAFAC class translation factor GTPase superfamily. Classic translation factor GTPase family. IF-2 subfamily.</text>
</comment>
<dbReference type="InterPro" id="IPR000178">
    <property type="entry name" value="TF_IF2_bacterial-like"/>
</dbReference>
<dbReference type="Gene3D" id="3.40.50.300">
    <property type="entry name" value="P-loop containing nucleotide triphosphate hydrolases"/>
    <property type="match status" value="1"/>
</dbReference>
<keyword evidence="6" id="KW-0809">Transit peptide</keyword>
<gene>
    <name evidence="14" type="primary">IFM1</name>
    <name evidence="14" type="ORF">Q9L58_002892</name>
</gene>
<evidence type="ECO:0000256" key="8">
    <source>
        <dbReference type="ARBA" id="ARBA00023134"/>
    </source>
</evidence>
<dbReference type="InterPro" id="IPR023115">
    <property type="entry name" value="TIF_IF2_dom3"/>
</dbReference>
<dbReference type="EMBL" id="JBBBZM010000026">
    <property type="protein sequence ID" value="KAL0638111.1"/>
    <property type="molecule type" value="Genomic_DNA"/>
</dbReference>
<dbReference type="PANTHER" id="PTHR43381">
    <property type="entry name" value="TRANSLATION INITIATION FACTOR IF-2-RELATED"/>
    <property type="match status" value="1"/>
</dbReference>
<evidence type="ECO:0000256" key="1">
    <source>
        <dbReference type="ARBA" id="ARBA00004173"/>
    </source>
</evidence>
<feature type="region of interest" description="Disordered" evidence="12">
    <location>
        <begin position="249"/>
        <end position="270"/>
    </location>
</feature>
<dbReference type="Pfam" id="PF22042">
    <property type="entry name" value="EF-G_D2"/>
    <property type="match status" value="1"/>
</dbReference>
<dbReference type="Gene3D" id="3.40.50.10050">
    <property type="entry name" value="Translation initiation factor IF- 2, domain 3"/>
    <property type="match status" value="1"/>
</dbReference>
<dbReference type="Pfam" id="PF11987">
    <property type="entry name" value="IF-2"/>
    <property type="match status" value="1"/>
</dbReference>
<dbReference type="CDD" id="cd03692">
    <property type="entry name" value="mtIF2_IVc"/>
    <property type="match status" value="1"/>
</dbReference>
<comment type="function">
    <text evidence="9">One of the essential components for the initiation of protein synthesis. Protects formylmethionyl-tRNA from spontaneous hydrolysis and promotes its binding to the 30S ribosomal subunits. Also involved in the hydrolysis of GTP during the formation of the 70S ribosomal complex.</text>
</comment>
<evidence type="ECO:0000313" key="15">
    <source>
        <dbReference type="Proteomes" id="UP001447188"/>
    </source>
</evidence>
<evidence type="ECO:0000256" key="5">
    <source>
        <dbReference type="ARBA" id="ARBA00022917"/>
    </source>
</evidence>
<evidence type="ECO:0000256" key="12">
    <source>
        <dbReference type="SAM" id="MobiDB-lite"/>
    </source>
</evidence>
<keyword evidence="8" id="KW-0342">GTP-binding</keyword>
<feature type="compositionally biased region" description="Polar residues" evidence="12">
    <location>
        <begin position="180"/>
        <end position="200"/>
    </location>
</feature>
<evidence type="ECO:0000256" key="10">
    <source>
        <dbReference type="ARBA" id="ARBA00044200"/>
    </source>
</evidence>
<keyword evidence="7" id="KW-0496">Mitochondrion</keyword>
<dbReference type="SUPFAM" id="SSF52156">
    <property type="entry name" value="Initiation factor IF2/eIF5b, domain 3"/>
    <property type="match status" value="1"/>
</dbReference>
<protein>
    <recommendedName>
        <fullName evidence="10">Translation initiation factor IF-2, mitochondrial</fullName>
    </recommendedName>
</protein>
<keyword evidence="3 14" id="KW-0396">Initiation factor</keyword>
<evidence type="ECO:0000256" key="9">
    <source>
        <dbReference type="ARBA" id="ARBA00025162"/>
    </source>
</evidence>
<accession>A0ABR3GR82</accession>
<feature type="compositionally biased region" description="Polar residues" evidence="12">
    <location>
        <begin position="72"/>
        <end position="83"/>
    </location>
</feature>
<reference evidence="14 15" key="1">
    <citation type="submission" date="2024-02" db="EMBL/GenBank/DDBJ databases">
        <title>Discinaceae phylogenomics.</title>
        <authorList>
            <person name="Dirks A.C."/>
            <person name="James T.Y."/>
        </authorList>
    </citation>
    <scope>NUCLEOTIDE SEQUENCE [LARGE SCALE GENOMIC DNA]</scope>
    <source>
        <strain evidence="14 15">ACD0624</strain>
    </source>
</reference>
<dbReference type="GO" id="GO:0003743">
    <property type="term" value="F:translation initiation factor activity"/>
    <property type="evidence" value="ECO:0007669"/>
    <property type="project" value="UniProtKB-KW"/>
</dbReference>
<dbReference type="InterPro" id="IPR000795">
    <property type="entry name" value="T_Tr_GTP-bd_dom"/>
</dbReference>
<feature type="compositionally biased region" description="Basic and acidic residues" evidence="12">
    <location>
        <begin position="161"/>
        <end position="176"/>
    </location>
</feature>
<dbReference type="InterPro" id="IPR006847">
    <property type="entry name" value="IF2_N"/>
</dbReference>
<dbReference type="InterPro" id="IPR005225">
    <property type="entry name" value="Small_GTP-bd"/>
</dbReference>
<dbReference type="SUPFAM" id="SSF50447">
    <property type="entry name" value="Translation proteins"/>
    <property type="match status" value="2"/>
</dbReference>
<keyword evidence="4" id="KW-0547">Nucleotide-binding</keyword>
<dbReference type="Proteomes" id="UP001447188">
    <property type="component" value="Unassembled WGS sequence"/>
</dbReference>